<feature type="region of interest" description="Disordered" evidence="1">
    <location>
        <begin position="268"/>
        <end position="302"/>
    </location>
</feature>
<proteinExistence type="predicted"/>
<feature type="compositionally biased region" description="Polar residues" evidence="1">
    <location>
        <begin position="280"/>
        <end position="290"/>
    </location>
</feature>
<dbReference type="InterPro" id="IPR015943">
    <property type="entry name" value="WD40/YVTN_repeat-like_dom_sf"/>
</dbReference>
<dbReference type="Pfam" id="PF23556">
    <property type="entry name" value="TPR_Vps41"/>
    <property type="match status" value="1"/>
</dbReference>
<dbReference type="EMBL" id="BLLK01000022">
    <property type="protein sequence ID" value="GFH46844.1"/>
    <property type="molecule type" value="Genomic_DNA"/>
</dbReference>
<dbReference type="GO" id="GO:0034058">
    <property type="term" value="P:endosomal vesicle fusion"/>
    <property type="evidence" value="ECO:0007669"/>
    <property type="project" value="TreeGrafter"/>
</dbReference>
<dbReference type="GO" id="GO:0009267">
    <property type="term" value="P:cellular response to starvation"/>
    <property type="evidence" value="ECO:0007669"/>
    <property type="project" value="TreeGrafter"/>
</dbReference>
<organism evidence="3 4">
    <name type="scientific">Chaetoceros tenuissimus</name>
    <dbReference type="NCBI Taxonomy" id="426638"/>
    <lineage>
        <taxon>Eukaryota</taxon>
        <taxon>Sar</taxon>
        <taxon>Stramenopiles</taxon>
        <taxon>Ochrophyta</taxon>
        <taxon>Bacillariophyta</taxon>
        <taxon>Coscinodiscophyceae</taxon>
        <taxon>Chaetocerotophycidae</taxon>
        <taxon>Chaetocerotales</taxon>
        <taxon>Chaetocerotaceae</taxon>
        <taxon>Chaetoceros</taxon>
    </lineage>
</organism>
<feature type="compositionally biased region" description="Acidic residues" evidence="1">
    <location>
        <begin position="37"/>
        <end position="47"/>
    </location>
</feature>
<name>A0AAD3CLA8_9STRA</name>
<feature type="region of interest" description="Disordered" evidence="1">
    <location>
        <begin position="229"/>
        <end position="248"/>
    </location>
</feature>
<protein>
    <recommendedName>
        <fullName evidence="2">Vps41 beta-propeller domain-containing protein</fullName>
    </recommendedName>
</protein>
<dbReference type="InterPro" id="IPR036322">
    <property type="entry name" value="WD40_repeat_dom_sf"/>
</dbReference>
<sequence length="1485" mass="166701">MSSNEQNTIDALGDKIDTKKNSEEKDEENKYQKDGQIDLDEEVETYGDESNVNENEGVDDDYSSGSSSETVQDDVANPLLKYGRLAGDLPRSDATMASPLSTCCKCSTFGRVVLQPNKPQDPLNPASQSLTSQSSSIAILQSKAQICNVLASAFEDGLIHLIDANTGNHICPPSLLKVKNGNGHADIVCLSFDSGANYLGALTSDGYVAIFELKYGLKIESQERSQYERNVASTSRSEVDEGVQTQGWQNKPEKKLFDSFLSRLAGDHQAAKADEESEHNYSQNVQMTESESLRDDPISSNDDVANNECETVLCLSQPISVARFNYSTVSESRGIIKATCLAIDPSYNRKREKAIVVGFNNGLLKYTKRSAHGGITTDDRGFGGVMGSLLQPKRTDVDLYQGTGSITGIQTIAWRGNLMSWADESGIKIFDIQKMNRVAHIDRPSGARVSLYPHVSDLKPTLRFERSDSLLICWGDCLMCMSIETVSENVGSGNVKRTKVKCKMAWELDCVGCDVQPVDKDHVAVLGLTSATILQEEGNSDINDEDIEVLEKFFVELQIIQRSDGSVTANDILPLVISNIDSDRKPRSNDFELHSSFCTSRMEDYIEAESEEFLEEQCSDLDIQNVILNTMASSINETRPAKKLTDFHLKWNMDSYKKIILDKQYENQSGEDQSISSDVSEDSDDYSFLLDGREYQTSSTKVLSNVPVMVISSKSDIVLAQVRDADDSIEHAQKNENHGLALRHGLGHRKMLRRFSLDELIDNYLTAVLNPRSRSIEGYECPRSLSLRRLKIAAQSTPILFGGNMKLWERWVHEFSLIPGGLLILKDFIPVRDPKLPPQIYEKVLRSMFTEIIDMLLRPDPSGVSTIHKNAIELYIEALRAWGNSSSLRDRMQLHRHAMLHIDHSFDESPSNDQVRLYDEAERSLKHRMQQSAAIYLQSNNDLDAIDASVENSNYNLPPSGKTSDELFSIGRMRSYFEDTLKSLESSTGRNEVDANEAKLATFEALAELEFMDGKYQKCLYYYLEIGAIHSLSLLEGIEDDALNFAFRKSKKSLDKKHRYKHLLKLVTSNELQSALLDLKINGKGVPALVCFISLLGLEAVRNFLVDYTVLPDNKNFSVQTNAYSLQVDAVSMAFKEYPKLQLWFLQSILIYKPEIYVNFPNTAVPPSVIKNLHKTHFDLLVEFEDRENSFKKKKLSVIPTFDEVQNESPLLKFLKAALPHGGIRSEDVRTKLEECRYGGTDGSADETGASKKKIMYPNLFAHELAYVIERSSKGSEEDSLLILKLYLEGVVSLPLAVEYTQRNLPHSSLLWDTLVTYCLNFKDSSSRKTVKTKRESDGKLFGSLLETAARSGADLANLVTKIPKGMKIEGIRFKLVAAISDYQTKLKLHEDAYNVQCDDKVSLIRERCHRSRRGTRIDLQSPAQYFVPDVRDSDDDLFGKIVLRPLKESKDRLTSKRRTRSSREIGFVKRKTRIGIALPNSLKL</sequence>
<dbReference type="PANTHER" id="PTHR12616">
    <property type="entry name" value="VACUOLAR PROTEIN SORTING VPS41"/>
    <property type="match status" value="1"/>
</dbReference>
<dbReference type="InterPro" id="IPR045111">
    <property type="entry name" value="Vps41/Vps8"/>
</dbReference>
<dbReference type="Proteomes" id="UP001054902">
    <property type="component" value="Unassembled WGS sequence"/>
</dbReference>
<dbReference type="Gene3D" id="2.130.10.10">
    <property type="entry name" value="YVTN repeat-like/Quinoprotein amine dehydrogenase"/>
    <property type="match status" value="1"/>
</dbReference>
<dbReference type="GO" id="GO:0006623">
    <property type="term" value="P:protein targeting to vacuole"/>
    <property type="evidence" value="ECO:0007669"/>
    <property type="project" value="InterPro"/>
</dbReference>
<feature type="domain" description="Vps41 beta-propeller" evidence="2">
    <location>
        <begin position="393"/>
        <end position="553"/>
    </location>
</feature>
<dbReference type="SUPFAM" id="SSF50978">
    <property type="entry name" value="WD40 repeat-like"/>
    <property type="match status" value="1"/>
</dbReference>
<accession>A0AAD3CLA8</accession>
<keyword evidence="4" id="KW-1185">Reference proteome</keyword>
<reference evidence="3 4" key="1">
    <citation type="journal article" date="2021" name="Sci. Rep.">
        <title>The genome of the diatom Chaetoceros tenuissimus carries an ancient integrated fragment of an extant virus.</title>
        <authorList>
            <person name="Hongo Y."/>
            <person name="Kimura K."/>
            <person name="Takaki Y."/>
            <person name="Yoshida Y."/>
            <person name="Baba S."/>
            <person name="Kobayashi G."/>
            <person name="Nagasaki K."/>
            <person name="Hano T."/>
            <person name="Tomaru Y."/>
        </authorList>
    </citation>
    <scope>NUCLEOTIDE SEQUENCE [LARGE SCALE GENOMIC DNA]</scope>
    <source>
        <strain evidence="3 4">NIES-3715</strain>
    </source>
</reference>
<feature type="region of interest" description="Disordered" evidence="1">
    <location>
        <begin position="1"/>
        <end position="75"/>
    </location>
</feature>
<dbReference type="PANTHER" id="PTHR12616:SF1">
    <property type="entry name" value="VACUOLAR PROTEIN SORTING-ASSOCIATED PROTEIN 41 HOMOLOG"/>
    <property type="match status" value="1"/>
</dbReference>
<comment type="caution">
    <text evidence="3">The sequence shown here is derived from an EMBL/GenBank/DDBJ whole genome shotgun (WGS) entry which is preliminary data.</text>
</comment>
<evidence type="ECO:0000313" key="4">
    <source>
        <dbReference type="Proteomes" id="UP001054902"/>
    </source>
</evidence>
<evidence type="ECO:0000256" key="1">
    <source>
        <dbReference type="SAM" id="MobiDB-lite"/>
    </source>
</evidence>
<evidence type="ECO:0000259" key="2">
    <source>
        <dbReference type="Pfam" id="PF23411"/>
    </source>
</evidence>
<dbReference type="GO" id="GO:0030897">
    <property type="term" value="C:HOPS complex"/>
    <property type="evidence" value="ECO:0007669"/>
    <property type="project" value="TreeGrafter"/>
</dbReference>
<dbReference type="GO" id="GO:0016236">
    <property type="term" value="P:macroautophagy"/>
    <property type="evidence" value="ECO:0007669"/>
    <property type="project" value="TreeGrafter"/>
</dbReference>
<feature type="compositionally biased region" description="Basic and acidic residues" evidence="1">
    <location>
        <begin position="12"/>
        <end position="36"/>
    </location>
</feature>
<dbReference type="Pfam" id="PF23411">
    <property type="entry name" value="Beta-prop_Vps41"/>
    <property type="match status" value="1"/>
</dbReference>
<dbReference type="InterPro" id="IPR057780">
    <property type="entry name" value="Beta-prop_Vps41"/>
</dbReference>
<gene>
    <name evidence="3" type="ORF">CTEN210_03318</name>
</gene>
<evidence type="ECO:0000313" key="3">
    <source>
        <dbReference type="EMBL" id="GFH46844.1"/>
    </source>
</evidence>
<dbReference type="GO" id="GO:0005770">
    <property type="term" value="C:late endosome"/>
    <property type="evidence" value="ECO:0007669"/>
    <property type="project" value="TreeGrafter"/>
</dbReference>